<proteinExistence type="inferred from homology"/>
<dbReference type="InterPro" id="IPR000760">
    <property type="entry name" value="Inositol_monophosphatase-like"/>
</dbReference>
<dbReference type="Gene3D" id="3.30.540.10">
    <property type="entry name" value="Fructose-1,6-Bisphosphatase, subunit A, domain 1"/>
    <property type="match status" value="1"/>
</dbReference>
<accession>A0ABU1GSM0</accession>
<organism evidence="2 3">
    <name type="scientific">Larsenimonas suaedae</name>
    <dbReference type="NCBI Taxonomy" id="1851019"/>
    <lineage>
        <taxon>Bacteria</taxon>
        <taxon>Pseudomonadati</taxon>
        <taxon>Pseudomonadota</taxon>
        <taxon>Gammaproteobacteria</taxon>
        <taxon>Oceanospirillales</taxon>
        <taxon>Halomonadaceae</taxon>
        <taxon>Larsenimonas</taxon>
    </lineage>
</organism>
<dbReference type="EMBL" id="JARWAO010000001">
    <property type="protein sequence ID" value="MDR5895025.1"/>
    <property type="molecule type" value="Genomic_DNA"/>
</dbReference>
<dbReference type="Proteomes" id="UP001269375">
    <property type="component" value="Unassembled WGS sequence"/>
</dbReference>
<keyword evidence="3" id="KW-1185">Reference proteome</keyword>
<evidence type="ECO:0000313" key="3">
    <source>
        <dbReference type="Proteomes" id="UP001269375"/>
    </source>
</evidence>
<evidence type="ECO:0000313" key="2">
    <source>
        <dbReference type="EMBL" id="MDR5895025.1"/>
    </source>
</evidence>
<evidence type="ECO:0000256" key="1">
    <source>
        <dbReference type="ARBA" id="ARBA00009759"/>
    </source>
</evidence>
<comment type="similarity">
    <text evidence="1">Belongs to the inositol monophosphatase superfamily.</text>
</comment>
<dbReference type="Gene3D" id="3.40.190.80">
    <property type="match status" value="1"/>
</dbReference>
<comment type="caution">
    <text evidence="2">The sequence shown here is derived from an EMBL/GenBank/DDBJ whole genome shotgun (WGS) entry which is preliminary data.</text>
</comment>
<reference evidence="2 3" key="1">
    <citation type="submission" date="2023-04" db="EMBL/GenBank/DDBJ databases">
        <title>A long-awaited taxogenomic arrangement of the family Halomonadaceae.</title>
        <authorList>
            <person name="De La Haba R."/>
            <person name="Chuvochina M."/>
            <person name="Wittouck S."/>
            <person name="Arahal D.R."/>
            <person name="Sanchez-Porro C."/>
            <person name="Hugenholtz P."/>
            <person name="Ventosa A."/>
        </authorList>
    </citation>
    <scope>NUCLEOTIDE SEQUENCE [LARGE SCALE GENOMIC DNA]</scope>
    <source>
        <strain evidence="2 3">DSM 22428</strain>
    </source>
</reference>
<protein>
    <submittedName>
        <fullName evidence="2">Inositol monophosphatase</fullName>
    </submittedName>
</protein>
<gene>
    <name evidence="2" type="ORF">QC825_02905</name>
</gene>
<sequence length="275" mass="30112">MTFDTTDIRAVGAILKRAATEEIMPRFRSLKADQIREKSSLFDLVTEGDEAAERMITSEVRARFPEAIVIGEEATAKDETLLERIDEAALAVIVDPIDGTKNFASDLPLFGVMAAVTQFGEVVASAILDPICNDIAYAVKGEGAWLEYQDGSTRALKVAEPGPVDQMVGFLSTGSLSEPQRSQVNGRFSRFGMVQLLRCAAHDYRQAAQGFSHVLFYNKLMPWDHAAGWLLHQEAGGFSAHLDGTPYRPSQRTGGLLCAPDQASWEAARRALFED</sequence>
<name>A0ABU1GSM0_9GAMM</name>
<dbReference type="RefSeq" id="WP_251592401.1">
    <property type="nucleotide sequence ID" value="NZ_JAMLJI010000002.1"/>
</dbReference>
<dbReference type="PRINTS" id="PR00377">
    <property type="entry name" value="IMPHPHTASES"/>
</dbReference>
<dbReference type="SUPFAM" id="SSF56655">
    <property type="entry name" value="Carbohydrate phosphatase"/>
    <property type="match status" value="1"/>
</dbReference>
<dbReference type="Pfam" id="PF00459">
    <property type="entry name" value="Inositol_P"/>
    <property type="match status" value="1"/>
</dbReference>
<dbReference type="PANTHER" id="PTHR20854">
    <property type="entry name" value="INOSITOL MONOPHOSPHATASE"/>
    <property type="match status" value="1"/>
</dbReference>
<dbReference type="PANTHER" id="PTHR20854:SF4">
    <property type="entry name" value="INOSITOL-1-MONOPHOSPHATASE-RELATED"/>
    <property type="match status" value="1"/>
</dbReference>